<gene>
    <name evidence="1" type="ORF">E2C01_087555</name>
</gene>
<dbReference type="EMBL" id="VSRR010091359">
    <property type="protein sequence ID" value="MPC92464.1"/>
    <property type="molecule type" value="Genomic_DNA"/>
</dbReference>
<name>A0A5B7JJL3_PORTR</name>
<proteinExistence type="predicted"/>
<sequence length="66" mass="6980">MVFKLAKIFCLCSKAKGSICSVKDLKLSNNDDSTVVDGDEAGVAESPMITTLEDGPLADSEVEETL</sequence>
<organism evidence="1 2">
    <name type="scientific">Portunus trituberculatus</name>
    <name type="common">Swimming crab</name>
    <name type="synonym">Neptunus trituberculatus</name>
    <dbReference type="NCBI Taxonomy" id="210409"/>
    <lineage>
        <taxon>Eukaryota</taxon>
        <taxon>Metazoa</taxon>
        <taxon>Ecdysozoa</taxon>
        <taxon>Arthropoda</taxon>
        <taxon>Crustacea</taxon>
        <taxon>Multicrustacea</taxon>
        <taxon>Malacostraca</taxon>
        <taxon>Eumalacostraca</taxon>
        <taxon>Eucarida</taxon>
        <taxon>Decapoda</taxon>
        <taxon>Pleocyemata</taxon>
        <taxon>Brachyura</taxon>
        <taxon>Eubrachyura</taxon>
        <taxon>Portunoidea</taxon>
        <taxon>Portunidae</taxon>
        <taxon>Portuninae</taxon>
        <taxon>Portunus</taxon>
    </lineage>
</organism>
<keyword evidence="2" id="KW-1185">Reference proteome</keyword>
<protein>
    <submittedName>
        <fullName evidence="1">Uncharacterized protein</fullName>
    </submittedName>
</protein>
<comment type="caution">
    <text evidence="1">The sequence shown here is derived from an EMBL/GenBank/DDBJ whole genome shotgun (WGS) entry which is preliminary data.</text>
</comment>
<accession>A0A5B7JJL3</accession>
<dbReference type="Proteomes" id="UP000324222">
    <property type="component" value="Unassembled WGS sequence"/>
</dbReference>
<reference evidence="1 2" key="1">
    <citation type="submission" date="2019-05" db="EMBL/GenBank/DDBJ databases">
        <title>Another draft genome of Portunus trituberculatus and its Hox gene families provides insights of decapod evolution.</title>
        <authorList>
            <person name="Jeong J.-H."/>
            <person name="Song I."/>
            <person name="Kim S."/>
            <person name="Choi T."/>
            <person name="Kim D."/>
            <person name="Ryu S."/>
            <person name="Kim W."/>
        </authorList>
    </citation>
    <scope>NUCLEOTIDE SEQUENCE [LARGE SCALE GENOMIC DNA]</scope>
    <source>
        <tissue evidence="1">Muscle</tissue>
    </source>
</reference>
<evidence type="ECO:0000313" key="2">
    <source>
        <dbReference type="Proteomes" id="UP000324222"/>
    </source>
</evidence>
<evidence type="ECO:0000313" key="1">
    <source>
        <dbReference type="EMBL" id="MPC92464.1"/>
    </source>
</evidence>
<dbReference type="AlphaFoldDB" id="A0A5B7JJL3"/>